<gene>
    <name evidence="9" type="ORF">FHX52_2902</name>
</gene>
<dbReference type="PANTHER" id="PTHR42800:SF1">
    <property type="entry name" value="EXOINULINASE INUD (AFU_ORTHOLOGUE AFUA_5G00480)"/>
    <property type="match status" value="1"/>
</dbReference>
<dbReference type="PANTHER" id="PTHR42800">
    <property type="entry name" value="EXOINULINASE INUD (AFU_ORTHOLOGUE AFUA_5G00480)"/>
    <property type="match status" value="1"/>
</dbReference>
<protein>
    <submittedName>
        <fullName evidence="9">Levanbiose-producing levanase</fullName>
    </submittedName>
</protein>
<reference evidence="9 10" key="1">
    <citation type="submission" date="2019-06" db="EMBL/GenBank/DDBJ databases">
        <title>Sequencing the genomes of 1000 actinobacteria strains.</title>
        <authorList>
            <person name="Klenk H.-P."/>
        </authorList>
    </citation>
    <scope>NUCLEOTIDE SEQUENCE [LARGE SCALE GENOMIC DNA]</scope>
    <source>
        <strain evidence="9 10">DSM 21776</strain>
    </source>
</reference>
<feature type="compositionally biased region" description="Basic and acidic residues" evidence="5">
    <location>
        <begin position="413"/>
        <end position="422"/>
    </location>
</feature>
<evidence type="ECO:0000313" key="10">
    <source>
        <dbReference type="Proteomes" id="UP000320085"/>
    </source>
</evidence>
<organism evidence="9 10">
    <name type="scientific">Humibacillus xanthopallidus</name>
    <dbReference type="NCBI Taxonomy" id="412689"/>
    <lineage>
        <taxon>Bacteria</taxon>
        <taxon>Bacillati</taxon>
        <taxon>Actinomycetota</taxon>
        <taxon>Actinomycetes</taxon>
        <taxon>Micrococcales</taxon>
        <taxon>Intrasporangiaceae</taxon>
        <taxon>Humibacillus</taxon>
    </lineage>
</organism>
<sequence length="553" mass="58752">MTSLTQQPSLTRRSLLGAGLGAIGLTALAACTATAPADGVRPAPDVPDATDAPDSSFVRPESADVDRPGYHLTPPSHWMNDPQRPLLLGGLWHLWYLHNTDHPHGNGTEWRLATSPDLVTWRDGGTSIRKYVDALGDVESGSAVVDTEGVAGLGAGAVLAFATQQADGVQRQSLYVSHDLGRTFTPAPGNPTIDNPGTPQSRDFRDPKVIRDEAHDQWVMLLAEGHRIGFYTSTDLRTWAYRSDWSVDDLGTLECPDLFELELDGDPSRRTWVLLASANGESQGRTTGVAHWTGVWDGTRFTGDGASARWLDHGPDFYAAVTWAPDDTDRPTARWCLGWLDNWAYAMARRGSSFAGGAQSVVRRVELVTGPGGVPQLVSAPLDALDAVTGPRVPLSGMPSGPSASPARVAGTHRFERPTPSDSLRLDLDIESGAPYRLRLLDRGAASATVTVEPADLRVAVDRASGSPATGVLGPTWTARHVGDLAPQARPGLRTRMSLLIDRGTLECFVDGGAVCLSAASGLGEVVAIELEADGSALVHSATAAPIRTVQLD</sequence>
<dbReference type="InterPro" id="IPR006311">
    <property type="entry name" value="TAT_signal"/>
</dbReference>
<dbReference type="CDD" id="cd18622">
    <property type="entry name" value="GH32_Inu-like"/>
    <property type="match status" value="1"/>
</dbReference>
<feature type="domain" description="Glycosyl hydrolase family 32 N-terminal" evidence="7">
    <location>
        <begin position="71"/>
        <end position="369"/>
    </location>
</feature>
<dbReference type="GO" id="GO:0005987">
    <property type="term" value="P:sucrose catabolic process"/>
    <property type="evidence" value="ECO:0007669"/>
    <property type="project" value="TreeGrafter"/>
</dbReference>
<feature type="compositionally biased region" description="Low complexity" evidence="5">
    <location>
        <begin position="38"/>
        <end position="54"/>
    </location>
</feature>
<dbReference type="Proteomes" id="UP000320085">
    <property type="component" value="Unassembled WGS sequence"/>
</dbReference>
<dbReference type="SUPFAM" id="SSF75005">
    <property type="entry name" value="Arabinanase/levansucrase/invertase"/>
    <property type="match status" value="1"/>
</dbReference>
<dbReference type="GO" id="GO:0004575">
    <property type="term" value="F:sucrose alpha-glucosidase activity"/>
    <property type="evidence" value="ECO:0007669"/>
    <property type="project" value="TreeGrafter"/>
</dbReference>
<dbReference type="Pfam" id="PF08244">
    <property type="entry name" value="Glyco_hydro_32C"/>
    <property type="match status" value="1"/>
</dbReference>
<feature type="region of interest" description="Disordered" evidence="5">
    <location>
        <begin position="393"/>
        <end position="422"/>
    </location>
</feature>
<feature type="compositionally biased region" description="Low complexity" evidence="5">
    <location>
        <begin position="394"/>
        <end position="407"/>
    </location>
</feature>
<evidence type="ECO:0000313" key="9">
    <source>
        <dbReference type="EMBL" id="TQN46196.1"/>
    </source>
</evidence>
<evidence type="ECO:0000256" key="5">
    <source>
        <dbReference type="SAM" id="MobiDB-lite"/>
    </source>
</evidence>
<evidence type="ECO:0000256" key="6">
    <source>
        <dbReference type="SAM" id="SignalP"/>
    </source>
</evidence>
<dbReference type="PROSITE" id="PS51318">
    <property type="entry name" value="TAT"/>
    <property type="match status" value="1"/>
</dbReference>
<dbReference type="InterPro" id="IPR013148">
    <property type="entry name" value="Glyco_hydro_32_N"/>
</dbReference>
<dbReference type="AlphaFoldDB" id="A0A543PQ40"/>
<dbReference type="Gene3D" id="2.115.10.20">
    <property type="entry name" value="Glycosyl hydrolase domain, family 43"/>
    <property type="match status" value="1"/>
</dbReference>
<keyword evidence="2 4" id="KW-0378">Hydrolase</keyword>
<accession>A0A543PQ40</accession>
<feature type="compositionally biased region" description="Polar residues" evidence="5">
    <location>
        <begin position="192"/>
        <end position="201"/>
    </location>
</feature>
<dbReference type="GO" id="GO:0005737">
    <property type="term" value="C:cytoplasm"/>
    <property type="evidence" value="ECO:0007669"/>
    <property type="project" value="TreeGrafter"/>
</dbReference>
<dbReference type="EMBL" id="VFQF01000002">
    <property type="protein sequence ID" value="TQN46196.1"/>
    <property type="molecule type" value="Genomic_DNA"/>
</dbReference>
<comment type="similarity">
    <text evidence="1 4">Belongs to the glycosyl hydrolase 32 family.</text>
</comment>
<evidence type="ECO:0000259" key="7">
    <source>
        <dbReference type="Pfam" id="PF00251"/>
    </source>
</evidence>
<feature type="chain" id="PRO_5021723988" evidence="6">
    <location>
        <begin position="30"/>
        <end position="553"/>
    </location>
</feature>
<dbReference type="Pfam" id="PF00251">
    <property type="entry name" value="Glyco_hydro_32N"/>
    <property type="match status" value="1"/>
</dbReference>
<evidence type="ECO:0000256" key="3">
    <source>
        <dbReference type="ARBA" id="ARBA00023295"/>
    </source>
</evidence>
<feature type="region of interest" description="Disordered" evidence="5">
    <location>
        <begin position="38"/>
        <end position="79"/>
    </location>
</feature>
<keyword evidence="6" id="KW-0732">Signal</keyword>
<name>A0A543PQ40_9MICO</name>
<dbReference type="SMART" id="SM00640">
    <property type="entry name" value="Glyco_32"/>
    <property type="match status" value="1"/>
</dbReference>
<dbReference type="Gene3D" id="2.60.120.560">
    <property type="entry name" value="Exo-inulinase, domain 1"/>
    <property type="match status" value="1"/>
</dbReference>
<comment type="caution">
    <text evidence="9">The sequence shown here is derived from an EMBL/GenBank/DDBJ whole genome shotgun (WGS) entry which is preliminary data.</text>
</comment>
<evidence type="ECO:0000259" key="8">
    <source>
        <dbReference type="Pfam" id="PF08244"/>
    </source>
</evidence>
<dbReference type="InterPro" id="IPR013189">
    <property type="entry name" value="Glyco_hydro_32_C"/>
</dbReference>
<keyword evidence="3 4" id="KW-0326">Glycosidase</keyword>
<feature type="domain" description="Glycosyl hydrolase family 32 C-terminal" evidence="8">
    <location>
        <begin position="420"/>
        <end position="519"/>
    </location>
</feature>
<feature type="signal peptide" evidence="6">
    <location>
        <begin position="1"/>
        <end position="29"/>
    </location>
</feature>
<evidence type="ECO:0000256" key="2">
    <source>
        <dbReference type="ARBA" id="ARBA00022801"/>
    </source>
</evidence>
<evidence type="ECO:0000256" key="1">
    <source>
        <dbReference type="ARBA" id="ARBA00009902"/>
    </source>
</evidence>
<dbReference type="InterPro" id="IPR001362">
    <property type="entry name" value="Glyco_hydro_32"/>
</dbReference>
<evidence type="ECO:0000256" key="4">
    <source>
        <dbReference type="RuleBase" id="RU362110"/>
    </source>
</evidence>
<dbReference type="InterPro" id="IPR023296">
    <property type="entry name" value="Glyco_hydro_beta-prop_sf"/>
</dbReference>
<feature type="region of interest" description="Disordered" evidence="5">
    <location>
        <begin position="185"/>
        <end position="205"/>
    </location>
</feature>
<proteinExistence type="inferred from homology"/>